<evidence type="ECO:0000313" key="3">
    <source>
        <dbReference type="Proteomes" id="UP001432011"/>
    </source>
</evidence>
<keyword evidence="3" id="KW-1185">Reference proteome</keyword>
<keyword evidence="2" id="KW-0255">Endonuclease</keyword>
<gene>
    <name evidence="2" type="ORF">OG913_20415</name>
</gene>
<feature type="domain" description="HNH nuclease" evidence="1">
    <location>
        <begin position="202"/>
        <end position="251"/>
    </location>
</feature>
<dbReference type="GO" id="GO:0004519">
    <property type="term" value="F:endonuclease activity"/>
    <property type="evidence" value="ECO:0007669"/>
    <property type="project" value="UniProtKB-KW"/>
</dbReference>
<protein>
    <submittedName>
        <fullName evidence="2">HNH endonuclease</fullName>
    </submittedName>
</protein>
<keyword evidence="2" id="KW-0540">Nuclease</keyword>
<evidence type="ECO:0000259" key="1">
    <source>
        <dbReference type="Pfam" id="PF13391"/>
    </source>
</evidence>
<dbReference type="Proteomes" id="UP001432011">
    <property type="component" value="Chromosome"/>
</dbReference>
<reference evidence="2" key="1">
    <citation type="submission" date="2022-10" db="EMBL/GenBank/DDBJ databases">
        <title>The complete genomes of actinobacterial strains from the NBC collection.</title>
        <authorList>
            <person name="Joergensen T.S."/>
            <person name="Alvarez Arevalo M."/>
            <person name="Sterndorff E.B."/>
            <person name="Faurdal D."/>
            <person name="Vuksanovic O."/>
            <person name="Mourched A.-S."/>
            <person name="Charusanti P."/>
            <person name="Shaw S."/>
            <person name="Blin K."/>
            <person name="Weber T."/>
        </authorList>
    </citation>
    <scope>NUCLEOTIDE SEQUENCE</scope>
    <source>
        <strain evidence="2">NBC_00254</strain>
    </source>
</reference>
<dbReference type="InterPro" id="IPR003615">
    <property type="entry name" value="HNH_nuc"/>
</dbReference>
<proteinExistence type="predicted"/>
<dbReference type="Pfam" id="PF13391">
    <property type="entry name" value="HNH_2"/>
    <property type="match status" value="1"/>
</dbReference>
<accession>A0ABZ1SFV6</accession>
<organism evidence="2 3">
    <name type="scientific">Microbispora hainanensis</name>
    <dbReference type="NCBI Taxonomy" id="568844"/>
    <lineage>
        <taxon>Bacteria</taxon>
        <taxon>Bacillati</taxon>
        <taxon>Actinomycetota</taxon>
        <taxon>Actinomycetes</taxon>
        <taxon>Streptosporangiales</taxon>
        <taxon>Streptosporangiaceae</taxon>
        <taxon>Microbispora</taxon>
    </lineage>
</organism>
<keyword evidence="2" id="KW-0378">Hydrolase</keyword>
<dbReference type="RefSeq" id="WP_328708236.1">
    <property type="nucleotide sequence ID" value="NZ_CP108085.1"/>
</dbReference>
<sequence>MIHDGNSPIENELDLQVRRAAMAWLDQRCTDENPLVHRDELLNDFYFEGTRLPLVDPNRGIRKPRSMVAALSILTTYTPPGRRSPYDDAPAQDGLLRYKYRGDNPQQPDNVALRRAYERKLPLIWFYGIATGIYLPRYPVWLIADEPKHLQFAVALDQAQLFIPHNAVLDSDQRRYVERLTRQRLHQPVFRERVLQAYEKSCAMCRLRHVQLLDAAHIIRDSHTKGIPTVPNGLALCKIHHAAYDKNVLGIRPDHVIEVRADILEEIDGPMLRHGLQEMNGLRLSLPRSRRDWPDTRALEERYEEFRLTA</sequence>
<dbReference type="EMBL" id="CP108085">
    <property type="protein sequence ID" value="WUP71811.1"/>
    <property type="molecule type" value="Genomic_DNA"/>
</dbReference>
<name>A0ABZ1SFV6_9ACTN</name>
<evidence type="ECO:0000313" key="2">
    <source>
        <dbReference type="EMBL" id="WUP71811.1"/>
    </source>
</evidence>